<dbReference type="EMBL" id="JABFDN010000001">
    <property type="protein sequence ID" value="NPU64146.1"/>
    <property type="molecule type" value="Genomic_DNA"/>
</dbReference>
<feature type="region of interest" description="Disordered" evidence="1">
    <location>
        <begin position="1"/>
        <end position="28"/>
    </location>
</feature>
<proteinExistence type="predicted"/>
<evidence type="ECO:0000256" key="1">
    <source>
        <dbReference type="SAM" id="MobiDB-lite"/>
    </source>
</evidence>
<dbReference type="RefSeq" id="WP_172109171.1">
    <property type="nucleotide sequence ID" value="NZ_JABFDN010000001.1"/>
</dbReference>
<evidence type="ECO:0000313" key="2">
    <source>
        <dbReference type="EMBL" id="NPU64146.1"/>
    </source>
</evidence>
<sequence length="60" mass="6921">MTDANDPLKPDDFPLEADKERVRCQNGKPIATTKDEAMAHEIAERLNAEEHRREEDKWSA</sequence>
<keyword evidence="3" id="KW-1185">Reference proteome</keyword>
<gene>
    <name evidence="2" type="ORF">HL667_03980</name>
</gene>
<dbReference type="Proteomes" id="UP000886476">
    <property type="component" value="Unassembled WGS sequence"/>
</dbReference>
<name>A0ABX2C7B0_9BRAD</name>
<evidence type="ECO:0000313" key="3">
    <source>
        <dbReference type="Proteomes" id="UP000886476"/>
    </source>
</evidence>
<organism evidence="2 3">
    <name type="scientific">Bradyrhizobium aeschynomenes</name>
    <dbReference type="NCBI Taxonomy" id="2734909"/>
    <lineage>
        <taxon>Bacteria</taxon>
        <taxon>Pseudomonadati</taxon>
        <taxon>Pseudomonadota</taxon>
        <taxon>Alphaproteobacteria</taxon>
        <taxon>Hyphomicrobiales</taxon>
        <taxon>Nitrobacteraceae</taxon>
        <taxon>Bradyrhizobium</taxon>
    </lineage>
</organism>
<accession>A0ABX2C7B0</accession>
<reference evidence="2" key="1">
    <citation type="submission" date="2020-05" db="EMBL/GenBank/DDBJ databases">
        <title>Nod-independent and nitrogen-fixing Bradyrhizobium aeschynomene sp. nov. isolated from nodules of Aeschynomene indica.</title>
        <authorList>
            <person name="Zhang Z."/>
        </authorList>
    </citation>
    <scope>NUCLEOTIDE SEQUENCE</scope>
    <source>
        <strain evidence="2">83012</strain>
    </source>
</reference>
<feature type="compositionally biased region" description="Basic and acidic residues" evidence="1">
    <location>
        <begin position="1"/>
        <end position="23"/>
    </location>
</feature>
<comment type="caution">
    <text evidence="2">The sequence shown here is derived from an EMBL/GenBank/DDBJ whole genome shotgun (WGS) entry which is preliminary data.</text>
</comment>
<protein>
    <submittedName>
        <fullName evidence="2">Uncharacterized protein</fullName>
    </submittedName>
</protein>